<dbReference type="HOGENOM" id="CLU_033411_0_0_9"/>
<evidence type="ECO:0000313" key="4">
    <source>
        <dbReference type="Proteomes" id="UP000001476"/>
    </source>
</evidence>
<dbReference type="SUPFAM" id="SSF54106">
    <property type="entry name" value="LysM domain"/>
    <property type="match status" value="1"/>
</dbReference>
<gene>
    <name evidence="3" type="ordered locus">EUBELI_01972</name>
</gene>
<dbReference type="PROSITE" id="PS51782">
    <property type="entry name" value="LYSM"/>
    <property type="match status" value="1"/>
</dbReference>
<dbReference type="Pfam" id="PF01476">
    <property type="entry name" value="LysM"/>
    <property type="match status" value="1"/>
</dbReference>
<evidence type="ECO:0000256" key="1">
    <source>
        <dbReference type="SAM" id="Phobius"/>
    </source>
</evidence>
<dbReference type="KEGG" id="eel:EUBELI_01972"/>
<name>C4Z4R6_LACE2</name>
<dbReference type="Gene3D" id="3.10.350.10">
    <property type="entry name" value="LysM domain"/>
    <property type="match status" value="1"/>
</dbReference>
<dbReference type="SMART" id="SM00257">
    <property type="entry name" value="LysM"/>
    <property type="match status" value="1"/>
</dbReference>
<keyword evidence="1" id="KW-1133">Transmembrane helix</keyword>
<dbReference type="EMBL" id="CP001104">
    <property type="protein sequence ID" value="ACR72955.1"/>
    <property type="molecule type" value="Genomic_DNA"/>
</dbReference>
<dbReference type="InterPro" id="IPR018392">
    <property type="entry name" value="LysM"/>
</dbReference>
<dbReference type="STRING" id="515620.EUBELI_01972"/>
<organism evidence="3 4">
    <name type="scientific">Lachnospira eligens (strain ATCC 27750 / DSM 3376 / VPI C15-48 / C15-B4)</name>
    <name type="common">Eubacterium eligens</name>
    <dbReference type="NCBI Taxonomy" id="515620"/>
    <lineage>
        <taxon>Bacteria</taxon>
        <taxon>Bacillati</taxon>
        <taxon>Bacillota</taxon>
        <taxon>Clostridia</taxon>
        <taxon>Lachnospirales</taxon>
        <taxon>Lachnospiraceae</taxon>
        <taxon>Lachnospira</taxon>
    </lineage>
</organism>
<reference evidence="3 4" key="1">
    <citation type="journal article" date="2009" name="Proc. Natl. Acad. Sci. U.S.A.">
        <title>Characterizing a model human gut microbiota composed of members of its two dominant bacterial phyla.</title>
        <authorList>
            <person name="Mahowald M.A."/>
            <person name="Rey F.E."/>
            <person name="Seedorf H."/>
            <person name="Turnbaugh P.J."/>
            <person name="Fulton R.S."/>
            <person name="Wollam A."/>
            <person name="Shah N."/>
            <person name="Wang C."/>
            <person name="Magrini V."/>
            <person name="Wilson R.K."/>
            <person name="Cantarel B.L."/>
            <person name="Coutinho P.M."/>
            <person name="Henrissat B."/>
            <person name="Crock L.W."/>
            <person name="Russell A."/>
            <person name="Verberkmoes N.C."/>
            <person name="Hettich R.L."/>
            <person name="Gordon J.I."/>
        </authorList>
    </citation>
    <scope>NUCLEOTIDE SEQUENCE [LARGE SCALE GENOMIC DNA]</scope>
    <source>
        <strain evidence="4">ATCC 27750 / DSM 3376 / VPI C15-48 / C15-B4</strain>
    </source>
</reference>
<dbReference type="InterPro" id="IPR036779">
    <property type="entry name" value="LysM_dom_sf"/>
</dbReference>
<evidence type="ECO:0000313" key="3">
    <source>
        <dbReference type="EMBL" id="ACR72955.1"/>
    </source>
</evidence>
<protein>
    <recommendedName>
        <fullName evidence="2">LysM domain-containing protein</fullName>
    </recommendedName>
</protein>
<evidence type="ECO:0000259" key="2">
    <source>
        <dbReference type="PROSITE" id="PS51782"/>
    </source>
</evidence>
<dbReference type="AlphaFoldDB" id="C4Z4R6"/>
<keyword evidence="1" id="KW-0812">Transmembrane</keyword>
<dbReference type="eggNOG" id="COG1388">
    <property type="taxonomic scope" value="Bacteria"/>
</dbReference>
<sequence length="392" mass="44698">MKRVKGGTMIEIICNEENSDKSKKGTRGAAIRRPKNIKQIGEVNSDKKIYIEDYAFTYINSIAYNNPSDIQAGVLLGDNQVDGEEKCVFIKGIIKAKLGKEVEEKGVYFNENVWNVIYTDVEKYFPDLSVVGWFAAIPEVTPERMLKLKKIHLDNFAGTMKTFYLIDTVEKEENFYLYENGELKKQKGYVCFYERNYEMQEYMLERRERSSSEEGPDKVMKSIRNIIKEKEELREQKKSTRFMYGVSTFMVVVILVIGINLMNNYQKMKKFDKSISSLMVQMSGNDSTKADTVVPVNKLEGGVYPTEAETEGTSIIATATESFDVTTVVQTEEQVVAATVKEPVIYTVKSGDTIMGICKKYYGDTSKCKEVTAYNDIKDENVLYIGQQIKLP</sequence>
<proteinExistence type="predicted"/>
<accession>C4Z4R6</accession>
<keyword evidence="1" id="KW-0472">Membrane</keyword>
<dbReference type="CDD" id="cd00118">
    <property type="entry name" value="LysM"/>
    <property type="match status" value="1"/>
</dbReference>
<feature type="transmembrane region" description="Helical" evidence="1">
    <location>
        <begin position="242"/>
        <end position="263"/>
    </location>
</feature>
<keyword evidence="4" id="KW-1185">Reference proteome</keyword>
<feature type="domain" description="LysM" evidence="2">
    <location>
        <begin position="344"/>
        <end position="391"/>
    </location>
</feature>
<dbReference type="Proteomes" id="UP000001476">
    <property type="component" value="Chromosome"/>
</dbReference>